<name>A0A077LV45_9MICO</name>
<sequence>MSSDPRHQLTSYLDPDGWAAGGGIQTPRDGHHVPRSGGVGDGARCTDTPRWSAHTSIRRGGLRVEVYRHPEMVTTYLDPEGWAAGRGIPGLRDAHPLEWRHEPPPDASRRDGRSRTPMPSRMVAPYLESPRWALRRGTQTPRDGQHIPRLRRAGWVEVRRHSEMVSTYLDSAPSTKNGGIQTPRWSLRTSIRRSARRVEVHRHLEMVTTYLEWRGGLGVEVRSYLEMVTTSLDSAPSTKNGGIQTPRWSLHTSNRRGGRRVEVHRWPRHTSTPRDRLGSRCTDTSRWSAHTSTRRGG</sequence>
<gene>
    <name evidence="2" type="ORF">BN12_10027</name>
</gene>
<protein>
    <submittedName>
        <fullName evidence="2">Uncharacterized protein</fullName>
    </submittedName>
</protein>
<feature type="region of interest" description="Disordered" evidence="1">
    <location>
        <begin position="1"/>
        <end position="57"/>
    </location>
</feature>
<evidence type="ECO:0000313" key="2">
    <source>
        <dbReference type="EMBL" id="CCH75880.1"/>
    </source>
</evidence>
<proteinExistence type="predicted"/>
<dbReference type="AlphaFoldDB" id="A0A077LV45"/>
<feature type="compositionally biased region" description="Basic and acidic residues" evidence="1">
    <location>
        <begin position="94"/>
        <end position="114"/>
    </location>
</feature>
<comment type="caution">
    <text evidence="2">The sequence shown here is derived from an EMBL/GenBank/DDBJ whole genome shotgun (WGS) entry which is preliminary data.</text>
</comment>
<feature type="compositionally biased region" description="Polar residues" evidence="1">
    <location>
        <begin position="232"/>
        <end position="252"/>
    </location>
</feature>
<evidence type="ECO:0000256" key="1">
    <source>
        <dbReference type="SAM" id="MobiDB-lite"/>
    </source>
</evidence>
<reference evidence="2 3" key="1">
    <citation type="journal article" date="2013" name="ISME J.">
        <title>A metabolic model for members of the genus Tetrasphaera involved in enhanced biological phosphorus removal.</title>
        <authorList>
            <person name="Kristiansen R."/>
            <person name="Nguyen H.T.T."/>
            <person name="Saunders A.M."/>
            <person name="Nielsen J.L."/>
            <person name="Wimmer R."/>
            <person name="Le V.Q."/>
            <person name="McIlroy S.J."/>
            <person name="Petrovski S."/>
            <person name="Seviour R.J."/>
            <person name="Calteau A."/>
            <person name="Nielsen K.L."/>
            <person name="Nielsen P.H."/>
        </authorList>
    </citation>
    <scope>NUCLEOTIDE SEQUENCE [LARGE SCALE GENOMIC DNA]</scope>
    <source>
        <strain evidence="2 3">T1-X7</strain>
    </source>
</reference>
<evidence type="ECO:0000313" key="3">
    <source>
        <dbReference type="Proteomes" id="UP000035721"/>
    </source>
</evidence>
<dbReference type="EMBL" id="CAJB01000001">
    <property type="protein sequence ID" value="CCH75880.1"/>
    <property type="molecule type" value="Genomic_DNA"/>
</dbReference>
<feature type="region of interest" description="Disordered" evidence="1">
    <location>
        <begin position="232"/>
        <end position="297"/>
    </location>
</feature>
<organism evidence="2 3">
    <name type="scientific">Nostocoides japonicum T1-X7</name>
    <dbReference type="NCBI Taxonomy" id="1194083"/>
    <lineage>
        <taxon>Bacteria</taxon>
        <taxon>Bacillati</taxon>
        <taxon>Actinomycetota</taxon>
        <taxon>Actinomycetes</taxon>
        <taxon>Micrococcales</taxon>
        <taxon>Intrasporangiaceae</taxon>
        <taxon>Nostocoides</taxon>
    </lineage>
</organism>
<keyword evidence="3" id="KW-1185">Reference proteome</keyword>
<feature type="compositionally biased region" description="Polar residues" evidence="1">
    <location>
        <begin position="281"/>
        <end position="291"/>
    </location>
</feature>
<feature type="region of interest" description="Disordered" evidence="1">
    <location>
        <begin position="94"/>
        <end position="121"/>
    </location>
</feature>
<accession>A0A077LV45</accession>
<dbReference type="Proteomes" id="UP000035721">
    <property type="component" value="Unassembled WGS sequence"/>
</dbReference>